<dbReference type="SMART" id="SM00382">
    <property type="entry name" value="AAA"/>
    <property type="match status" value="1"/>
</dbReference>
<dbReference type="Gene3D" id="3.40.50.300">
    <property type="entry name" value="P-loop containing nucleotide triphosphate hydrolases"/>
    <property type="match status" value="1"/>
</dbReference>
<evidence type="ECO:0000259" key="5">
    <source>
        <dbReference type="PROSITE" id="PS50893"/>
    </source>
</evidence>
<sequence length="274" mass="30373">MIVIDDISKRFGGINAVDHCSFRIETGQVTGLIGPNGAGKTTLFNIIAGFIRPSSGRIWLDGEDITGLAPHQLFHRGLVRTFQIPREFGRMTVLENLMVVPPEQVGENLFTTWFGWHRVRRQESELQARAEEVLERLKLIHLRDQLAVTLSGGQKKLLELGRTLMTDARVILLDEPGAGVNRTLLGDLMSFIEYLNRERGCTFCIIEHDLDLVTRLCNHVVVMAAGQVLTQGSMQDIKQNPEVREAYLGSMTAAERTGQPQPSTSAVSSEGSPP</sequence>
<dbReference type="Proteomes" id="UP000830835">
    <property type="component" value="Unassembled WGS sequence"/>
</dbReference>
<feature type="domain" description="ABC transporter" evidence="5">
    <location>
        <begin position="2"/>
        <end position="250"/>
    </location>
</feature>
<dbReference type="Pfam" id="PF00005">
    <property type="entry name" value="ABC_tran"/>
    <property type="match status" value="1"/>
</dbReference>
<feature type="compositionally biased region" description="Polar residues" evidence="4">
    <location>
        <begin position="258"/>
        <end position="274"/>
    </location>
</feature>
<dbReference type="GO" id="GO:0005524">
    <property type="term" value="F:ATP binding"/>
    <property type="evidence" value="ECO:0007669"/>
    <property type="project" value="UniProtKB-KW"/>
</dbReference>
<dbReference type="CDD" id="cd03219">
    <property type="entry name" value="ABC_Mj1267_LivG_branched"/>
    <property type="match status" value="1"/>
</dbReference>
<dbReference type="InterPro" id="IPR003593">
    <property type="entry name" value="AAA+_ATPase"/>
</dbReference>
<keyword evidence="7" id="KW-1185">Reference proteome</keyword>
<dbReference type="InterPro" id="IPR027417">
    <property type="entry name" value="P-loop_NTPase"/>
</dbReference>
<keyword evidence="2" id="KW-0547">Nucleotide-binding</keyword>
<evidence type="ECO:0000313" key="6">
    <source>
        <dbReference type="EMBL" id="MCJ2543745.1"/>
    </source>
</evidence>
<comment type="caution">
    <text evidence="6">The sequence shown here is derived from an EMBL/GenBank/DDBJ whole genome shotgun (WGS) entry which is preliminary data.</text>
</comment>
<dbReference type="PANTHER" id="PTHR45772">
    <property type="entry name" value="CONSERVED COMPONENT OF ABC TRANSPORTER FOR NATURAL AMINO ACIDS-RELATED"/>
    <property type="match status" value="1"/>
</dbReference>
<dbReference type="PANTHER" id="PTHR45772:SF9">
    <property type="entry name" value="CONSERVED COMPONENT OF ABC TRANSPORTER FOR NATURAL AMINO ACIDS"/>
    <property type="match status" value="1"/>
</dbReference>
<organism evidence="6 7">
    <name type="scientific">Thermostichus vulcanus str. 'Rupite'</name>
    <dbReference type="NCBI Taxonomy" id="2813851"/>
    <lineage>
        <taxon>Bacteria</taxon>
        <taxon>Bacillati</taxon>
        <taxon>Cyanobacteriota</taxon>
        <taxon>Cyanophyceae</taxon>
        <taxon>Thermostichales</taxon>
        <taxon>Thermostichaceae</taxon>
        <taxon>Thermostichus</taxon>
    </lineage>
</organism>
<proteinExistence type="predicted"/>
<keyword evidence="3 6" id="KW-0067">ATP-binding</keyword>
<dbReference type="InterPro" id="IPR051120">
    <property type="entry name" value="ABC_AA/LPS_Transport"/>
</dbReference>
<name>A0ABT0CEH7_THEVL</name>
<evidence type="ECO:0000256" key="1">
    <source>
        <dbReference type="ARBA" id="ARBA00022448"/>
    </source>
</evidence>
<feature type="region of interest" description="Disordered" evidence="4">
    <location>
        <begin position="252"/>
        <end position="274"/>
    </location>
</feature>
<dbReference type="InterPro" id="IPR017871">
    <property type="entry name" value="ABC_transporter-like_CS"/>
</dbReference>
<dbReference type="EMBL" id="JAFIRA010000035">
    <property type="protein sequence ID" value="MCJ2543745.1"/>
    <property type="molecule type" value="Genomic_DNA"/>
</dbReference>
<reference evidence="6" key="1">
    <citation type="submission" date="2021-02" db="EMBL/GenBank/DDBJ databases">
        <title>The CRISPR/cas machinery reduction and long-range gene transfer in the hot spring cyanobacterium Synechococcus.</title>
        <authorList>
            <person name="Dvorak P."/>
            <person name="Jahodarova E."/>
            <person name="Hasler P."/>
            <person name="Poulickova A."/>
        </authorList>
    </citation>
    <scope>NUCLEOTIDE SEQUENCE</scope>
    <source>
        <strain evidence="6">Rupite</strain>
    </source>
</reference>
<dbReference type="InterPro" id="IPR032823">
    <property type="entry name" value="BCA_ABC_TP_C"/>
</dbReference>
<evidence type="ECO:0000256" key="4">
    <source>
        <dbReference type="SAM" id="MobiDB-lite"/>
    </source>
</evidence>
<keyword evidence="1" id="KW-0813">Transport</keyword>
<evidence type="ECO:0000313" key="7">
    <source>
        <dbReference type="Proteomes" id="UP000830835"/>
    </source>
</evidence>
<evidence type="ECO:0000256" key="3">
    <source>
        <dbReference type="ARBA" id="ARBA00022840"/>
    </source>
</evidence>
<dbReference type="PROSITE" id="PS00211">
    <property type="entry name" value="ABC_TRANSPORTER_1"/>
    <property type="match status" value="1"/>
</dbReference>
<gene>
    <name evidence="6" type="ORF">JX360_12655</name>
</gene>
<dbReference type="InterPro" id="IPR003439">
    <property type="entry name" value="ABC_transporter-like_ATP-bd"/>
</dbReference>
<dbReference type="PROSITE" id="PS50893">
    <property type="entry name" value="ABC_TRANSPORTER_2"/>
    <property type="match status" value="1"/>
</dbReference>
<evidence type="ECO:0000256" key="2">
    <source>
        <dbReference type="ARBA" id="ARBA00022741"/>
    </source>
</evidence>
<dbReference type="RefSeq" id="WP_244351519.1">
    <property type="nucleotide sequence ID" value="NZ_JAFIRA010000035.1"/>
</dbReference>
<accession>A0ABT0CEH7</accession>
<dbReference type="Pfam" id="PF12399">
    <property type="entry name" value="BCA_ABC_TP_C"/>
    <property type="match status" value="1"/>
</dbReference>
<protein>
    <submittedName>
        <fullName evidence="6">ABC transporter ATP-binding protein</fullName>
    </submittedName>
</protein>
<dbReference type="SUPFAM" id="SSF52540">
    <property type="entry name" value="P-loop containing nucleoside triphosphate hydrolases"/>
    <property type="match status" value="1"/>
</dbReference>